<accession>A0ABV0VLC0</accession>
<dbReference type="Proteomes" id="UP001482620">
    <property type="component" value="Unassembled WGS sequence"/>
</dbReference>
<proteinExistence type="predicted"/>
<organism evidence="1 2">
    <name type="scientific">Ilyodon furcidens</name>
    <name type="common">goldbreast splitfin</name>
    <dbReference type="NCBI Taxonomy" id="33524"/>
    <lineage>
        <taxon>Eukaryota</taxon>
        <taxon>Metazoa</taxon>
        <taxon>Chordata</taxon>
        <taxon>Craniata</taxon>
        <taxon>Vertebrata</taxon>
        <taxon>Euteleostomi</taxon>
        <taxon>Actinopterygii</taxon>
        <taxon>Neopterygii</taxon>
        <taxon>Teleostei</taxon>
        <taxon>Neoteleostei</taxon>
        <taxon>Acanthomorphata</taxon>
        <taxon>Ovalentaria</taxon>
        <taxon>Atherinomorphae</taxon>
        <taxon>Cyprinodontiformes</taxon>
        <taxon>Goodeidae</taxon>
        <taxon>Ilyodon</taxon>
    </lineage>
</organism>
<keyword evidence="2" id="KW-1185">Reference proteome</keyword>
<name>A0ABV0VLC0_9TELE</name>
<protein>
    <submittedName>
        <fullName evidence="1">Uncharacterized protein</fullName>
    </submittedName>
</protein>
<dbReference type="EMBL" id="JAHRIQ010109057">
    <property type="protein sequence ID" value="MEQ2257113.1"/>
    <property type="molecule type" value="Genomic_DNA"/>
</dbReference>
<evidence type="ECO:0000313" key="1">
    <source>
        <dbReference type="EMBL" id="MEQ2257113.1"/>
    </source>
</evidence>
<evidence type="ECO:0000313" key="2">
    <source>
        <dbReference type="Proteomes" id="UP001482620"/>
    </source>
</evidence>
<sequence>MALMLQLCMPDTYSLSNRAVQHPMLPAYASHRSRYFLQGAEQRATACHATFHHWTSCAPIHQNGLCKRLCLGKETLCSIKQFKYCLFLCGCFVVFNCLCANRSLSLEASLFALGCVLKLRQTFFQ</sequence>
<reference evidence="1 2" key="1">
    <citation type="submission" date="2021-06" db="EMBL/GenBank/DDBJ databases">
        <authorList>
            <person name="Palmer J.M."/>
        </authorList>
    </citation>
    <scope>NUCLEOTIDE SEQUENCE [LARGE SCALE GENOMIC DNA]</scope>
    <source>
        <strain evidence="2">if_2019</strain>
        <tissue evidence="1">Muscle</tissue>
    </source>
</reference>
<gene>
    <name evidence="1" type="ORF">ILYODFUR_031205</name>
</gene>
<comment type="caution">
    <text evidence="1">The sequence shown here is derived from an EMBL/GenBank/DDBJ whole genome shotgun (WGS) entry which is preliminary data.</text>
</comment>